<evidence type="ECO:0000256" key="5">
    <source>
        <dbReference type="PROSITE-ProRule" id="PRU00023"/>
    </source>
</evidence>
<dbReference type="Gene3D" id="1.25.40.20">
    <property type="entry name" value="Ankyrin repeat-containing domain"/>
    <property type="match status" value="2"/>
</dbReference>
<evidence type="ECO:0000256" key="6">
    <source>
        <dbReference type="SAM" id="MobiDB-lite"/>
    </source>
</evidence>
<feature type="repeat" description="ANK" evidence="5">
    <location>
        <begin position="641"/>
        <end position="674"/>
    </location>
</feature>
<dbReference type="OrthoDB" id="6370255at2759"/>
<reference evidence="7" key="1">
    <citation type="submission" date="2021-11" db="EMBL/GenBank/DDBJ databases">
        <authorList>
            <person name="Schell T."/>
        </authorList>
    </citation>
    <scope>NUCLEOTIDE SEQUENCE</scope>
    <source>
        <strain evidence="7">M5</strain>
    </source>
</reference>
<keyword evidence="8" id="KW-1185">Reference proteome</keyword>
<evidence type="ECO:0000256" key="2">
    <source>
        <dbReference type="ARBA" id="ARBA00023043"/>
    </source>
</evidence>
<keyword evidence="1" id="KW-0677">Repeat</keyword>
<organism evidence="7 8">
    <name type="scientific">Daphnia galeata</name>
    <dbReference type="NCBI Taxonomy" id="27404"/>
    <lineage>
        <taxon>Eukaryota</taxon>
        <taxon>Metazoa</taxon>
        <taxon>Ecdysozoa</taxon>
        <taxon>Arthropoda</taxon>
        <taxon>Crustacea</taxon>
        <taxon>Branchiopoda</taxon>
        <taxon>Diplostraca</taxon>
        <taxon>Cladocera</taxon>
        <taxon>Anomopoda</taxon>
        <taxon>Daphniidae</taxon>
        <taxon>Daphnia</taxon>
    </lineage>
</organism>
<dbReference type="PANTHER" id="PTHR24197">
    <property type="entry name" value="ANKYRIN REPEAT DOMAIN-CONTAINING PROTEIN 61"/>
    <property type="match status" value="1"/>
</dbReference>
<comment type="function">
    <text evidence="3">Plays an important role in regulating intracellular signaling events associated with erythroid terminal differentiation.</text>
</comment>
<dbReference type="InterPro" id="IPR002110">
    <property type="entry name" value="Ankyrin_rpt"/>
</dbReference>
<name>A0A8J2RHZ9_9CRUS</name>
<dbReference type="SUPFAM" id="SSF48403">
    <property type="entry name" value="Ankyrin repeat"/>
    <property type="match status" value="1"/>
</dbReference>
<comment type="caution">
    <text evidence="7">The sequence shown here is derived from an EMBL/GenBank/DDBJ whole genome shotgun (WGS) entry which is preliminary data.</text>
</comment>
<accession>A0A8J2RHZ9</accession>
<dbReference type="InterPro" id="IPR036770">
    <property type="entry name" value="Ankyrin_rpt-contain_sf"/>
</dbReference>
<dbReference type="PANTHER" id="PTHR24197:SF44">
    <property type="entry name" value="ANKYRIN REPEAT DOMAIN-CONTAINING PROTEIN 54"/>
    <property type="match status" value="1"/>
</dbReference>
<dbReference type="PROSITE" id="PS50088">
    <property type="entry name" value="ANK_REPEAT"/>
    <property type="match status" value="1"/>
</dbReference>
<feature type="region of interest" description="Disordered" evidence="6">
    <location>
        <begin position="452"/>
        <end position="521"/>
    </location>
</feature>
<evidence type="ECO:0000256" key="4">
    <source>
        <dbReference type="ARBA" id="ARBA00039237"/>
    </source>
</evidence>
<keyword evidence="2 5" id="KW-0040">ANK repeat</keyword>
<gene>
    <name evidence="7" type="ORF">DGAL_LOCUS4780</name>
</gene>
<sequence length="744" mass="84696">MNSRVNIEYVWKKIWRRLWVEDENGQISKIWRRVLKSVPVNYSPPVPCPQPSTDPQLITYEDCEAFFAAVTEGSRMDIFNMLNIHGPEVITELSKSYNEHGETPLLVSIKKGNVDMVKCLVGKLDVPIGQIGRFVWKGVEYVDVPALYVAIVRAEMDIAAYLLSKEVESNQTAQIIDSILSSPNERQVKINILELMGAINFYFYESHPKPQNGLMYWRAAMNLRQPTIDGEPAMPKNLLPSDLGLFTSEFTTLEQLEELTALDLFIQAILVSQRVLNTVSPGPHICTLIFMCRCAWIYSSCEGQRGRALCILTFILQQSEELQWKEYKKSQITNWALDIMMKIITDLRQKRYNPSQEELTVANLMATFDFATNHMSALLENDQQEVEPDTINHLANFILEMIFLLNEMMPQFNWEQRKQFERSLSLYIRKDHRWGPANRNLLHTICDCSSQMPPRRPRIARNGQLNDSIDNADALDSSNDTESDTGSDLGFNSDISDVDEDDTGNDIGSDPGTNLDGNLDTEDIENDIESDQGSIDLESNASGSESNGEIVSDNYAIRRRKLYSDFYSDVSGCPCCAYGNQRMMSDDESDDENFELIKRRRKYRNTKNVNDDMLTAAENSQLSVTQLILRFGADPNVIDRHGYTPLHLLAMDRGSVAQSRMLLDYGAHVHQTDSMNRTPLMHFQEWQRQLDNQGNPDLNLQFMIGSVLPLPLSVLAAQVVSKHQIFPFDKEQVPSVLHSFTQGH</sequence>
<dbReference type="AlphaFoldDB" id="A0A8J2RHZ9"/>
<dbReference type="Proteomes" id="UP000789390">
    <property type="component" value="Unassembled WGS sequence"/>
</dbReference>
<dbReference type="Pfam" id="PF12796">
    <property type="entry name" value="Ank_2"/>
    <property type="match status" value="1"/>
</dbReference>
<protein>
    <recommendedName>
        <fullName evidence="4">Ankyrin repeat domain-containing protein 54</fullName>
    </recommendedName>
</protein>
<evidence type="ECO:0000256" key="3">
    <source>
        <dbReference type="ARBA" id="ARBA00037385"/>
    </source>
</evidence>
<evidence type="ECO:0000313" key="7">
    <source>
        <dbReference type="EMBL" id="CAH0102384.1"/>
    </source>
</evidence>
<proteinExistence type="predicted"/>
<evidence type="ECO:0000256" key="1">
    <source>
        <dbReference type="ARBA" id="ARBA00022737"/>
    </source>
</evidence>
<dbReference type="EMBL" id="CAKKLH010000079">
    <property type="protein sequence ID" value="CAH0102384.1"/>
    <property type="molecule type" value="Genomic_DNA"/>
</dbReference>
<dbReference type="SMART" id="SM00248">
    <property type="entry name" value="ANK"/>
    <property type="match status" value="4"/>
</dbReference>
<evidence type="ECO:0000313" key="8">
    <source>
        <dbReference type="Proteomes" id="UP000789390"/>
    </source>
</evidence>